<dbReference type="EMBL" id="KE145368">
    <property type="protein sequence ID" value="EPE28308.1"/>
    <property type="molecule type" value="Genomic_DNA"/>
</dbReference>
<evidence type="ECO:0000313" key="3">
    <source>
        <dbReference type="Proteomes" id="UP000016922"/>
    </source>
</evidence>
<proteinExistence type="predicted"/>
<feature type="compositionally biased region" description="Basic and acidic residues" evidence="1">
    <location>
        <begin position="443"/>
        <end position="459"/>
    </location>
</feature>
<feature type="compositionally biased region" description="Basic and acidic residues" evidence="1">
    <location>
        <begin position="477"/>
        <end position="553"/>
    </location>
</feature>
<feature type="compositionally biased region" description="Basic residues" evidence="1">
    <location>
        <begin position="462"/>
        <end position="476"/>
    </location>
</feature>
<dbReference type="Proteomes" id="UP000016922">
    <property type="component" value="Unassembled WGS sequence"/>
</dbReference>
<name>S3DPF1_GLAL2</name>
<dbReference type="AlphaFoldDB" id="S3DPF1"/>
<gene>
    <name evidence="2" type="ORF">GLAREA_09428</name>
</gene>
<organism evidence="2 3">
    <name type="scientific">Glarea lozoyensis (strain ATCC 20868 / MF5171)</name>
    <dbReference type="NCBI Taxonomy" id="1116229"/>
    <lineage>
        <taxon>Eukaryota</taxon>
        <taxon>Fungi</taxon>
        <taxon>Dikarya</taxon>
        <taxon>Ascomycota</taxon>
        <taxon>Pezizomycotina</taxon>
        <taxon>Leotiomycetes</taxon>
        <taxon>Helotiales</taxon>
        <taxon>Helotiaceae</taxon>
        <taxon>Glarea</taxon>
    </lineage>
</organism>
<feature type="region of interest" description="Disordered" evidence="1">
    <location>
        <begin position="328"/>
        <end position="553"/>
    </location>
</feature>
<dbReference type="GeneID" id="19468476"/>
<dbReference type="HOGENOM" id="CLU_492606_0_0_1"/>
<feature type="compositionally biased region" description="Basic and acidic residues" evidence="1">
    <location>
        <begin position="422"/>
        <end position="435"/>
    </location>
</feature>
<evidence type="ECO:0000313" key="2">
    <source>
        <dbReference type="EMBL" id="EPE28308.1"/>
    </source>
</evidence>
<sequence length="553" mass="64735">MRYHSVFDIIEERALKEGKTLDEILDLSEHYYTIATERYKASKNSVEKYVAEKLLWKHFGWTERFPGAPPERKDEDIRNNIGTVAILPGSSRIQTQLPLGQQERLSDDAEHRHKHPINSIHTDKKTEQFPSVTLPRNKDENIRSSSSSFAISPSYPRIPSQLPLIHNGRSSNDFALKLINRPNSIELLLLAGAPSRVGLEWPGETKFPYAPVYGQTVEGQPYWSIITHPDAYSKFVGPDRSTLSRFAGTFHLKFTTHLAREHQTLMIWIEAHGPYCNIHDIDKAAWAKLERAYHFLFLWVWAFQVEKLPPGGKEFLEDFMQLEKENKLGKIPPRLQPRRPALPQFEKQLRSLPHSTTGRYRSPTKSHEERHTPRSISRSRKRRRERSESPASYRGSDYYMPSRYRSGRSDRHSSTSPRRRFWSPDHYRPSRHRDSGSTGGRTRSPEESREGADNRESVYHGRGSRRSRSPVHHSLPRQRDKHSEESHESSYRETSEQQRLRLLRERIENEKRILLSKKEEEEERRFRLSPKSEDDDEKLRLAGESERKKWAED</sequence>
<accession>S3DPF1</accession>
<dbReference type="KEGG" id="glz:GLAREA_09428"/>
<evidence type="ECO:0000256" key="1">
    <source>
        <dbReference type="SAM" id="MobiDB-lite"/>
    </source>
</evidence>
<keyword evidence="3" id="KW-1185">Reference proteome</keyword>
<reference evidence="2 3" key="1">
    <citation type="journal article" date="2013" name="BMC Genomics">
        <title>Genomics-driven discovery of the pneumocandin biosynthetic gene cluster in the fungus Glarea lozoyensis.</title>
        <authorList>
            <person name="Chen L."/>
            <person name="Yue Q."/>
            <person name="Zhang X."/>
            <person name="Xiang M."/>
            <person name="Wang C."/>
            <person name="Li S."/>
            <person name="Che Y."/>
            <person name="Ortiz-Lopez F.J."/>
            <person name="Bills G.F."/>
            <person name="Liu X."/>
            <person name="An Z."/>
        </authorList>
    </citation>
    <scope>NUCLEOTIDE SEQUENCE [LARGE SCALE GENOMIC DNA]</scope>
    <source>
        <strain evidence="3">ATCC 20868 / MF5171</strain>
    </source>
</reference>
<dbReference type="RefSeq" id="XP_008084216.1">
    <property type="nucleotide sequence ID" value="XM_008086025.1"/>
</dbReference>
<protein>
    <submittedName>
        <fullName evidence="2">Uncharacterized protein</fullName>
    </submittedName>
</protein>